<dbReference type="SUPFAM" id="SSF53474">
    <property type="entry name" value="alpha/beta-Hydrolases"/>
    <property type="match status" value="1"/>
</dbReference>
<evidence type="ECO:0000313" key="1">
    <source>
        <dbReference type="EMBL" id="SFM44094.1"/>
    </source>
</evidence>
<dbReference type="PANTHER" id="PTHR48098">
    <property type="entry name" value="ENTEROCHELIN ESTERASE-RELATED"/>
    <property type="match status" value="1"/>
</dbReference>
<dbReference type="PANTHER" id="PTHR48098:SF1">
    <property type="entry name" value="DIACYLGLYCEROL ACYLTRANSFERASE_MYCOLYLTRANSFERASE AG85A"/>
    <property type="match status" value="1"/>
</dbReference>
<name>A0A1I4QVJ5_9BACI</name>
<dbReference type="GO" id="GO:0016747">
    <property type="term" value="F:acyltransferase activity, transferring groups other than amino-acyl groups"/>
    <property type="evidence" value="ECO:0007669"/>
    <property type="project" value="TreeGrafter"/>
</dbReference>
<dbReference type="EMBL" id="FOTR01000018">
    <property type="protein sequence ID" value="SFM44094.1"/>
    <property type="molecule type" value="Genomic_DNA"/>
</dbReference>
<dbReference type="Pfam" id="PF00756">
    <property type="entry name" value="Esterase"/>
    <property type="match status" value="1"/>
</dbReference>
<gene>
    <name evidence="1" type="ORF">SAMN04487943_11848</name>
</gene>
<reference evidence="2" key="1">
    <citation type="submission" date="2016-10" db="EMBL/GenBank/DDBJ databases">
        <authorList>
            <person name="Varghese N."/>
            <person name="Submissions S."/>
        </authorList>
    </citation>
    <scope>NUCLEOTIDE SEQUENCE [LARGE SCALE GENOMIC DNA]</scope>
    <source>
        <strain evidence="2">CGMCC 1.4250</strain>
    </source>
</reference>
<dbReference type="GO" id="GO:0016787">
    <property type="term" value="F:hydrolase activity"/>
    <property type="evidence" value="ECO:0007669"/>
    <property type="project" value="UniProtKB-KW"/>
</dbReference>
<protein>
    <submittedName>
        <fullName evidence="1">S-formylglutathione hydrolase FrmB</fullName>
    </submittedName>
</protein>
<dbReference type="Gene3D" id="3.40.50.1820">
    <property type="entry name" value="alpha/beta hydrolase"/>
    <property type="match status" value="1"/>
</dbReference>
<sequence>MLFMGQSIKEGFNGTNQMRFFSEVLTISTSMTVILPEETTSQIGLKNNRSDGKIPVLYLLHGFSDDHTIWSRRTSIERYAAEYGIAVVMPQVDHNFYSDMQYGKKYWTFISEELPRIARSFFPLSVKREDNFVAGLSMGGYGAFKWALRKPEQFTAAASLSGVLDIATHAEKAREEQDPINNALYQVYGEQDLHGTDQDLFTVIKELLKSEKELPQLFQACGTEDYLWEDNQIFNQFAEENNLPLVHTFTTGTHEWGYWDEKIKEVLAWLPIKKS</sequence>
<dbReference type="InterPro" id="IPR000801">
    <property type="entry name" value="Esterase-like"/>
</dbReference>
<dbReference type="Proteomes" id="UP000198565">
    <property type="component" value="Unassembled WGS sequence"/>
</dbReference>
<dbReference type="InterPro" id="IPR050583">
    <property type="entry name" value="Mycobacterial_A85_antigen"/>
</dbReference>
<keyword evidence="1" id="KW-0378">Hydrolase</keyword>
<evidence type="ECO:0000313" key="2">
    <source>
        <dbReference type="Proteomes" id="UP000198565"/>
    </source>
</evidence>
<dbReference type="InterPro" id="IPR029058">
    <property type="entry name" value="AB_hydrolase_fold"/>
</dbReference>
<proteinExistence type="predicted"/>
<accession>A0A1I4QVJ5</accession>
<organism evidence="1 2">
    <name type="scientific">Gracilibacillus orientalis</name>
    <dbReference type="NCBI Taxonomy" id="334253"/>
    <lineage>
        <taxon>Bacteria</taxon>
        <taxon>Bacillati</taxon>
        <taxon>Bacillota</taxon>
        <taxon>Bacilli</taxon>
        <taxon>Bacillales</taxon>
        <taxon>Bacillaceae</taxon>
        <taxon>Gracilibacillus</taxon>
    </lineage>
</organism>
<dbReference type="AlphaFoldDB" id="A0A1I4QVJ5"/>
<dbReference type="STRING" id="334253.SAMN04487943_11848"/>
<keyword evidence="2" id="KW-1185">Reference proteome</keyword>